<evidence type="ECO:0000256" key="5">
    <source>
        <dbReference type="RuleBase" id="RU003376"/>
    </source>
</evidence>
<evidence type="ECO:0000256" key="3">
    <source>
        <dbReference type="ARBA" id="ARBA00022989"/>
    </source>
</evidence>
<dbReference type="PROSITE" id="PS50253">
    <property type="entry name" value="COX3"/>
    <property type="match status" value="1"/>
</dbReference>
<organism evidence="8 9">
    <name type="scientific">Sulfobacillus acidophilus (strain ATCC 700253 / DSM 10332 / NAL)</name>
    <dbReference type="NCBI Taxonomy" id="679936"/>
    <lineage>
        <taxon>Bacteria</taxon>
        <taxon>Bacillati</taxon>
        <taxon>Bacillota</taxon>
        <taxon>Clostridia</taxon>
        <taxon>Eubacteriales</taxon>
        <taxon>Clostridiales Family XVII. Incertae Sedis</taxon>
        <taxon>Sulfobacillus</taxon>
    </lineage>
</organism>
<evidence type="ECO:0000256" key="1">
    <source>
        <dbReference type="ARBA" id="ARBA00004141"/>
    </source>
</evidence>
<dbReference type="GO" id="GO:0005886">
    <property type="term" value="C:plasma membrane"/>
    <property type="evidence" value="ECO:0007669"/>
    <property type="project" value="UniProtKB-SubCell"/>
</dbReference>
<comment type="similarity">
    <text evidence="5">Belongs to the cytochrome c oxidase subunit 3 family.</text>
</comment>
<evidence type="ECO:0000313" key="8">
    <source>
        <dbReference type="EMBL" id="AEW05179.1"/>
    </source>
</evidence>
<name>G8TZ00_SULAD</name>
<gene>
    <name evidence="8" type="ordered locus">Sulac_1683</name>
</gene>
<keyword evidence="4 6" id="KW-0472">Membrane</keyword>
<dbReference type="Proteomes" id="UP000005439">
    <property type="component" value="Chromosome"/>
</dbReference>
<dbReference type="SUPFAM" id="SSF81452">
    <property type="entry name" value="Cytochrome c oxidase subunit III-like"/>
    <property type="match status" value="1"/>
</dbReference>
<feature type="transmembrane region" description="Helical" evidence="6">
    <location>
        <begin position="161"/>
        <end position="180"/>
    </location>
</feature>
<evidence type="ECO:0000313" key="9">
    <source>
        <dbReference type="Proteomes" id="UP000005439"/>
    </source>
</evidence>
<feature type="transmembrane region" description="Helical" evidence="6">
    <location>
        <begin position="12"/>
        <end position="36"/>
    </location>
</feature>
<dbReference type="GO" id="GO:0004129">
    <property type="term" value="F:cytochrome-c oxidase activity"/>
    <property type="evidence" value="ECO:0007669"/>
    <property type="project" value="InterPro"/>
</dbReference>
<comment type="subcellular location">
    <subcellularLocation>
        <location evidence="5">Cell membrane</location>
        <topology evidence="5">Multi-pass membrane protein</topology>
    </subcellularLocation>
    <subcellularLocation>
        <location evidence="1">Membrane</location>
        <topology evidence="1">Multi-pass membrane protein</topology>
    </subcellularLocation>
</comment>
<dbReference type="GO" id="GO:0022904">
    <property type="term" value="P:respiratory electron transport chain"/>
    <property type="evidence" value="ECO:0007669"/>
    <property type="project" value="InterPro"/>
</dbReference>
<dbReference type="InterPro" id="IPR035973">
    <property type="entry name" value="Cyt_c_oxidase_su3-like_sf"/>
</dbReference>
<evidence type="ECO:0000256" key="6">
    <source>
        <dbReference type="SAM" id="Phobius"/>
    </source>
</evidence>
<dbReference type="HOGENOM" id="CLU_1502720_0_0_9"/>
<keyword evidence="2 5" id="KW-0812">Transmembrane</keyword>
<feature type="domain" description="Heme-copper oxidase subunit III family profile" evidence="7">
    <location>
        <begin position="1"/>
        <end position="181"/>
    </location>
</feature>
<proteinExistence type="inferred from homology"/>
<dbReference type="PATRIC" id="fig|679936.5.peg.1752"/>
<feature type="transmembrane region" description="Helical" evidence="6">
    <location>
        <begin position="118"/>
        <end position="140"/>
    </location>
</feature>
<keyword evidence="9" id="KW-1185">Reference proteome</keyword>
<evidence type="ECO:0000256" key="4">
    <source>
        <dbReference type="ARBA" id="ARBA00023136"/>
    </source>
</evidence>
<dbReference type="STRING" id="679936.Sulac_1683"/>
<feature type="transmembrane region" description="Helical" evidence="6">
    <location>
        <begin position="42"/>
        <end position="62"/>
    </location>
</feature>
<accession>G8TZ00</accession>
<dbReference type="EMBL" id="CP003179">
    <property type="protein sequence ID" value="AEW05179.1"/>
    <property type="molecule type" value="Genomic_DNA"/>
</dbReference>
<dbReference type="Gene3D" id="1.20.120.80">
    <property type="entry name" value="Cytochrome c oxidase, subunit III, four-helix bundle"/>
    <property type="match status" value="1"/>
</dbReference>
<reference evidence="9" key="1">
    <citation type="submission" date="2011-12" db="EMBL/GenBank/DDBJ databases">
        <title>The complete genome of chromosome of Sulfobacillus acidophilus DSM 10332.</title>
        <authorList>
            <person name="Lucas S."/>
            <person name="Han J."/>
            <person name="Lapidus A."/>
            <person name="Bruce D."/>
            <person name="Goodwin L."/>
            <person name="Pitluck S."/>
            <person name="Peters L."/>
            <person name="Kyrpides N."/>
            <person name="Mavromatis K."/>
            <person name="Ivanova N."/>
            <person name="Mikhailova N."/>
            <person name="Chertkov O."/>
            <person name="Saunders E."/>
            <person name="Detter J.C."/>
            <person name="Tapia R."/>
            <person name="Han C."/>
            <person name="Land M."/>
            <person name="Hauser L."/>
            <person name="Markowitz V."/>
            <person name="Cheng J.-F."/>
            <person name="Hugenholtz P."/>
            <person name="Woyke T."/>
            <person name="Wu D."/>
            <person name="Pukall R."/>
            <person name="Gehrich-Schroeter G."/>
            <person name="Schneider S."/>
            <person name="Klenk H.-P."/>
            <person name="Eisen J.A."/>
        </authorList>
    </citation>
    <scope>NUCLEOTIDE SEQUENCE [LARGE SCALE GENOMIC DNA]</scope>
    <source>
        <strain evidence="9">ATCC 700253 / DSM 10332 / NAL</strain>
    </source>
</reference>
<dbReference type="KEGG" id="sap:Sulac_1683"/>
<feature type="transmembrane region" description="Helical" evidence="6">
    <location>
        <begin position="83"/>
        <end position="106"/>
    </location>
</feature>
<protein>
    <recommendedName>
        <fullName evidence="7">Heme-copper oxidase subunit III family profile domain-containing protein</fullName>
    </recommendedName>
</protein>
<evidence type="ECO:0000256" key="2">
    <source>
        <dbReference type="ARBA" id="ARBA00022692"/>
    </source>
</evidence>
<sequence>MAVQNGVSLRGYRAGFGIFLASQGVVFTTLISARYITASGHIGFYSEALGAITTALMLISGISGRTARSAIKGGNLAAMDARLGAGLWFGILGVLSILLQWVLLAHMNVPVTAPTSEVYYALTGVWLLYSLIGLFVLFATRARGRRVGYTADNYWDAEAGTLLWEFVVIAWVVMYLVLYIL</sequence>
<dbReference type="InterPro" id="IPR000298">
    <property type="entry name" value="Cyt_c_oxidase-like_su3"/>
</dbReference>
<reference evidence="8 9" key="2">
    <citation type="journal article" date="2012" name="Stand. Genomic Sci.">
        <title>Complete genome sequence of the moderately thermophilic mineral-sulfide-oxidizing firmicute Sulfobacillus acidophilus type strain (NAL(T)).</title>
        <authorList>
            <person name="Anderson I."/>
            <person name="Chertkov O."/>
            <person name="Chen A."/>
            <person name="Saunders E."/>
            <person name="Lapidus A."/>
            <person name="Nolan M."/>
            <person name="Lucas S."/>
            <person name="Hammon N."/>
            <person name="Deshpande S."/>
            <person name="Cheng J.F."/>
            <person name="Han C."/>
            <person name="Tapia R."/>
            <person name="Goodwin L.A."/>
            <person name="Pitluck S."/>
            <person name="Liolios K."/>
            <person name="Pagani I."/>
            <person name="Ivanova N."/>
            <person name="Mikhailova N."/>
            <person name="Pati A."/>
            <person name="Palaniappan K."/>
            <person name="Land M."/>
            <person name="Pan C."/>
            <person name="Rohde M."/>
            <person name="Pukall R."/>
            <person name="Goker M."/>
            <person name="Detter J.C."/>
            <person name="Woyke T."/>
            <person name="Bristow J."/>
            <person name="Eisen J.A."/>
            <person name="Markowitz V."/>
            <person name="Hugenholtz P."/>
            <person name="Kyrpides N.C."/>
            <person name="Klenk H.P."/>
            <person name="Mavromatis K."/>
        </authorList>
    </citation>
    <scope>NUCLEOTIDE SEQUENCE [LARGE SCALE GENOMIC DNA]</scope>
    <source>
        <strain evidence="9">ATCC 700253 / DSM 10332 / NAL</strain>
    </source>
</reference>
<dbReference type="InterPro" id="IPR013833">
    <property type="entry name" value="Cyt_c_oxidase_su3_a-hlx"/>
</dbReference>
<dbReference type="AlphaFoldDB" id="G8TZ00"/>
<evidence type="ECO:0000259" key="7">
    <source>
        <dbReference type="PROSITE" id="PS50253"/>
    </source>
</evidence>
<keyword evidence="3 6" id="KW-1133">Transmembrane helix</keyword>